<comment type="caution">
    <text evidence="2">The sequence shown here is derived from an EMBL/GenBank/DDBJ whole genome shotgun (WGS) entry which is preliminary data.</text>
</comment>
<keyword evidence="3" id="KW-1185">Reference proteome</keyword>
<proteinExistence type="predicted"/>
<accession>A0A7V8L5X0</accession>
<dbReference type="RefSeq" id="WP_039350403.1">
    <property type="nucleotide sequence ID" value="NZ_JSXC01000034.1"/>
</dbReference>
<dbReference type="OrthoDB" id="4727912at2"/>
<feature type="transmembrane region" description="Helical" evidence="1">
    <location>
        <begin position="44"/>
        <end position="63"/>
    </location>
</feature>
<dbReference type="Pfam" id="PF10947">
    <property type="entry name" value="DUF2628"/>
    <property type="match status" value="1"/>
</dbReference>
<keyword evidence="1" id="KW-1133">Transmembrane helix</keyword>
<keyword evidence="1" id="KW-0812">Transmembrane</keyword>
<name>A0A7V8L5X0_9GAMM</name>
<feature type="transmembrane region" description="Helical" evidence="1">
    <location>
        <begin position="70"/>
        <end position="90"/>
    </location>
</feature>
<evidence type="ECO:0000313" key="3">
    <source>
        <dbReference type="Proteomes" id="UP000053038"/>
    </source>
</evidence>
<protein>
    <submittedName>
        <fullName evidence="2">Membrane protein</fullName>
    </submittedName>
</protein>
<evidence type="ECO:0000256" key="1">
    <source>
        <dbReference type="SAM" id="Phobius"/>
    </source>
</evidence>
<keyword evidence="1" id="KW-0472">Membrane</keyword>
<feature type="transmembrane region" description="Helical" evidence="1">
    <location>
        <begin position="102"/>
        <end position="120"/>
    </location>
</feature>
<dbReference type="EMBL" id="JSXC01000034">
    <property type="protein sequence ID" value="KHN51234.1"/>
    <property type="molecule type" value="Genomic_DNA"/>
</dbReference>
<gene>
    <name evidence="2" type="ORF">OI69_11625</name>
</gene>
<dbReference type="Proteomes" id="UP000053038">
    <property type="component" value="Unassembled WGS sequence"/>
</dbReference>
<organism evidence="2 3">
    <name type="scientific">Pectobacterium fontis</name>
    <dbReference type="NCBI Taxonomy" id="2558042"/>
    <lineage>
        <taxon>Bacteria</taxon>
        <taxon>Pseudomonadati</taxon>
        <taxon>Pseudomonadota</taxon>
        <taxon>Gammaproteobacteria</taxon>
        <taxon>Enterobacterales</taxon>
        <taxon>Pectobacteriaceae</taxon>
        <taxon>Pectobacterium</taxon>
    </lineage>
</organism>
<reference evidence="2 3" key="1">
    <citation type="submission" date="2014-10" db="EMBL/GenBank/DDBJ databases">
        <title>Genome sequence of Pectobacterium carotovorum M022.</title>
        <authorList>
            <person name="Chan K.-G."/>
            <person name="Tan W.-S."/>
        </authorList>
    </citation>
    <scope>NUCLEOTIDE SEQUENCE [LARGE SCALE GENOMIC DNA]</scope>
    <source>
        <strain evidence="2 3">M022</strain>
    </source>
</reference>
<evidence type="ECO:0000313" key="2">
    <source>
        <dbReference type="EMBL" id="KHN51234.1"/>
    </source>
</evidence>
<dbReference type="AlphaFoldDB" id="A0A7V8L5X0"/>
<sequence>MENTAEKQYSKKWQTRFAFFDAFGGPSSPAYKAAFKNLTFLKRILIQGNFIAFLFGPIYFFVLGLWRKNLTLLGIVISISFIISFIEVVVDATLPKYMDTPIGLVFSSLWSLTVNYAYYLQETRNSKSWNPFEGMR</sequence>
<dbReference type="InterPro" id="IPR024399">
    <property type="entry name" value="DUF2628"/>
</dbReference>